<keyword evidence="8" id="KW-0442">Lipid degradation</keyword>
<dbReference type="AlphaFoldDB" id="T1IEG7"/>
<dbReference type="STRING" id="13249.T1IEG7"/>
<dbReference type="EMBL" id="ACPB03014091">
    <property type="status" value="NOT_ANNOTATED_CDS"/>
    <property type="molecule type" value="Genomic_DNA"/>
</dbReference>
<dbReference type="FunCoup" id="T1IEG7">
    <property type="interactions" value="960"/>
</dbReference>
<dbReference type="Gene3D" id="1.25.40.20">
    <property type="entry name" value="Ankyrin repeat-containing domain"/>
    <property type="match status" value="2"/>
</dbReference>
<dbReference type="InterPro" id="IPR016035">
    <property type="entry name" value="Acyl_Trfase/lysoPLipase"/>
</dbReference>
<dbReference type="InterPro" id="IPR002641">
    <property type="entry name" value="PNPLA_dom"/>
</dbReference>
<dbReference type="PROSITE" id="PS50088">
    <property type="entry name" value="ANK_REPEAT"/>
    <property type="match status" value="4"/>
</dbReference>
<dbReference type="Proteomes" id="UP000015103">
    <property type="component" value="Unassembled WGS sequence"/>
</dbReference>
<dbReference type="GO" id="GO:0005739">
    <property type="term" value="C:mitochondrion"/>
    <property type="evidence" value="ECO:0007669"/>
    <property type="project" value="TreeGrafter"/>
</dbReference>
<sequence length="888" mass="98202">KWNKKIMSWIGNFIKKNLLNLEANPEQVVEVKTDLYDDRIIISRDEGMFFYGNNGNAQKFEIVLHKPCSESLSQGYSLFRSTERDSCEKRFNIFRDKLPLLCNISAINLNIIQKYCTTIREHPKWSICHLVVYFNFIESISLPKILSYINNSDADTGLSPLQVAVKEGNMPMIVKLLQHGASLGHLDNDSNTVFHYAATINKETLASIGDSNNTKYLNHRNITGHTPLHVACLADKPDCVTALIAMGADVNLAAGSPSGSTPHNPLVAPAIMGDFVHDMHSKLQPQEMKYGGTPLHWSSSKEVIDALLDRNCDINAVNFVSRTALHVMVLRNRLECAVALLSREADPNISDEDGNTALHLAVKERNLPIVQALTIFGANLDLLYISLYCYRNEIYKKISADILKNSSCRNLQPYLKLIIPEKNLNQTNWPNTRYIYSCPNEIIWQLFKEITESLSWKNQVNSFLFILLNLNNAGETARHMAGLDGSDNGSRIVYTLHAVGAGRCTSLMSSCTPYCAPGGNNDGMPPPPASGPATRCISQLLQDSVLACEGDGTTTRGGRLLCLDGGGIRGLVLITLLLHLEQAANKPIVHCFDWIAATSTGGILALALAAGKTLKEALCLYFRMKDQTFSGYRPYNSEPLESMLKESLGTDTTMADITHPKLMIAGCLADRKPVDLHLFRNYEGPGDILNSYPVRQCTTCPEFEPLPSYREQLIWEAARASGAAPSYFRSFGRFVDGGLIANNPTLDAIAEIHEYNMALKEVGRKSEMVKLSVVVSLGTGSVPLVKSDVMDIFWPSGFWDTAKVVSGVKSMQAVLVDQATLADGRVVDRTRAICSMLGVPYFRFSPQLSEDVVMDEKSDVKLVNMLWETKAYIVSQTQLVNKLASLLN</sequence>
<keyword evidence="2" id="KW-0677">Repeat</keyword>
<dbReference type="PANTHER" id="PTHR24139:SF34">
    <property type="entry name" value="85_88 KDA CALCIUM-INDEPENDENT PHOSPHOLIPASE A2"/>
    <property type="match status" value="1"/>
</dbReference>
<dbReference type="CDD" id="cd07212">
    <property type="entry name" value="Pat_PNPLA9"/>
    <property type="match status" value="1"/>
</dbReference>
<feature type="repeat" description="ANK" evidence="7">
    <location>
        <begin position="320"/>
        <end position="352"/>
    </location>
</feature>
<evidence type="ECO:0000313" key="9">
    <source>
        <dbReference type="EnsemblMetazoa" id="RPRC014687-PA"/>
    </source>
</evidence>
<dbReference type="VEuPathDB" id="VectorBase:RPRC014687"/>
<dbReference type="PROSITE" id="PS51635">
    <property type="entry name" value="PNPLA"/>
    <property type="match status" value="1"/>
</dbReference>
<dbReference type="OMA" id="VQIVREM"/>
<dbReference type="HOGENOM" id="CLU_010817_0_0_1"/>
<comment type="caution">
    <text evidence="8">Lacks conserved residue(s) required for the propagation of feature annotation.</text>
</comment>
<evidence type="ECO:0000256" key="2">
    <source>
        <dbReference type="ARBA" id="ARBA00022737"/>
    </source>
</evidence>
<keyword evidence="3 8" id="KW-0378">Hydrolase</keyword>
<evidence type="ECO:0000256" key="7">
    <source>
        <dbReference type="PROSITE-ProRule" id="PRU00023"/>
    </source>
</evidence>
<reference evidence="9" key="1">
    <citation type="submission" date="2015-05" db="UniProtKB">
        <authorList>
            <consortium name="EnsemblMetazoa"/>
        </authorList>
    </citation>
    <scope>IDENTIFICATION</scope>
</reference>
<keyword evidence="4 7" id="KW-0040">ANK repeat</keyword>
<feature type="repeat" description="ANK" evidence="7">
    <location>
        <begin position="156"/>
        <end position="188"/>
    </location>
</feature>
<feature type="repeat" description="ANK" evidence="7">
    <location>
        <begin position="353"/>
        <end position="385"/>
    </location>
</feature>
<dbReference type="EC" id="3.1.1.4" evidence="1"/>
<feature type="short sequence motif" description="GXGXXG" evidence="8">
    <location>
        <begin position="565"/>
        <end position="570"/>
    </location>
</feature>
<dbReference type="GO" id="GO:0016042">
    <property type="term" value="P:lipid catabolic process"/>
    <property type="evidence" value="ECO:0007669"/>
    <property type="project" value="UniProtKB-UniRule"/>
</dbReference>
<dbReference type="eggNOG" id="KOG0513">
    <property type="taxonomic scope" value="Eukaryota"/>
</dbReference>
<dbReference type="SUPFAM" id="SSF52151">
    <property type="entry name" value="FabD/lysophospholipase-like"/>
    <property type="match status" value="1"/>
</dbReference>
<dbReference type="InParanoid" id="T1IEG7"/>
<evidence type="ECO:0000256" key="4">
    <source>
        <dbReference type="ARBA" id="ARBA00023043"/>
    </source>
</evidence>
<dbReference type="Pfam" id="PF01734">
    <property type="entry name" value="Patatin"/>
    <property type="match status" value="1"/>
</dbReference>
<dbReference type="PANTHER" id="PTHR24139">
    <property type="entry name" value="CALCIUM-INDEPENDENT PHOSPHOLIPASE A2"/>
    <property type="match status" value="1"/>
</dbReference>
<dbReference type="PROSITE" id="PS50297">
    <property type="entry name" value="ANK_REP_REGION"/>
    <property type="match status" value="3"/>
</dbReference>
<proteinExistence type="predicted"/>
<evidence type="ECO:0000256" key="8">
    <source>
        <dbReference type="PROSITE-ProRule" id="PRU01161"/>
    </source>
</evidence>
<dbReference type="EMBL" id="ACPB03014090">
    <property type="status" value="NOT_ANNOTATED_CDS"/>
    <property type="molecule type" value="Genomic_DNA"/>
</dbReference>
<feature type="active site" description="Nucleophile" evidence="8">
    <location>
        <position position="599"/>
    </location>
</feature>
<organism evidence="9 10">
    <name type="scientific">Rhodnius prolixus</name>
    <name type="common">Triatomid bug</name>
    <dbReference type="NCBI Taxonomy" id="13249"/>
    <lineage>
        <taxon>Eukaryota</taxon>
        <taxon>Metazoa</taxon>
        <taxon>Ecdysozoa</taxon>
        <taxon>Arthropoda</taxon>
        <taxon>Hexapoda</taxon>
        <taxon>Insecta</taxon>
        <taxon>Pterygota</taxon>
        <taxon>Neoptera</taxon>
        <taxon>Paraneoptera</taxon>
        <taxon>Hemiptera</taxon>
        <taxon>Heteroptera</taxon>
        <taxon>Panheteroptera</taxon>
        <taxon>Cimicomorpha</taxon>
        <taxon>Reduviidae</taxon>
        <taxon>Triatominae</taxon>
        <taxon>Rhodnius</taxon>
    </lineage>
</organism>
<dbReference type="InterPro" id="IPR047148">
    <property type="entry name" value="PLPL9"/>
</dbReference>
<dbReference type="GO" id="GO:0052816">
    <property type="term" value="F:long-chain fatty acyl-CoA hydrolase activity"/>
    <property type="evidence" value="ECO:0007669"/>
    <property type="project" value="TreeGrafter"/>
</dbReference>
<feature type="short sequence motif" description="DGA/G" evidence="8">
    <location>
        <begin position="736"/>
        <end position="738"/>
    </location>
</feature>
<name>T1IEG7_RHOPR</name>
<dbReference type="SMART" id="SM00248">
    <property type="entry name" value="ANK"/>
    <property type="match status" value="5"/>
</dbReference>
<dbReference type="GO" id="GO:0047499">
    <property type="term" value="F:calcium-independent phospholipase A2 activity"/>
    <property type="evidence" value="ECO:0007669"/>
    <property type="project" value="InterPro"/>
</dbReference>
<feature type="repeat" description="ANK" evidence="7">
    <location>
        <begin position="223"/>
        <end position="255"/>
    </location>
</feature>
<evidence type="ECO:0000313" key="10">
    <source>
        <dbReference type="Proteomes" id="UP000015103"/>
    </source>
</evidence>
<accession>T1IEG7</accession>
<dbReference type="Gene3D" id="3.40.1090.10">
    <property type="entry name" value="Cytosolic phospholipase A2 catalytic domain"/>
    <property type="match status" value="1"/>
</dbReference>
<dbReference type="InterPro" id="IPR002110">
    <property type="entry name" value="Ankyrin_rpt"/>
</dbReference>
<keyword evidence="10" id="KW-1185">Reference proteome</keyword>
<dbReference type="SUPFAM" id="SSF48403">
    <property type="entry name" value="Ankyrin repeat"/>
    <property type="match status" value="1"/>
</dbReference>
<evidence type="ECO:0000256" key="5">
    <source>
        <dbReference type="ARBA" id="ARBA00023098"/>
    </source>
</evidence>
<keyword evidence="5 8" id="KW-0443">Lipid metabolism</keyword>
<evidence type="ECO:0000256" key="6">
    <source>
        <dbReference type="ARBA" id="ARBA00023422"/>
    </source>
</evidence>
<dbReference type="GO" id="GO:2000304">
    <property type="term" value="P:positive regulation of ceramide biosynthetic process"/>
    <property type="evidence" value="ECO:0007669"/>
    <property type="project" value="TreeGrafter"/>
</dbReference>
<evidence type="ECO:0000256" key="1">
    <source>
        <dbReference type="ARBA" id="ARBA00013278"/>
    </source>
</evidence>
<dbReference type="InterPro" id="IPR036770">
    <property type="entry name" value="Ankyrin_rpt-contain_sf"/>
</dbReference>
<dbReference type="Pfam" id="PF12796">
    <property type="entry name" value="Ank_2"/>
    <property type="match status" value="2"/>
</dbReference>
<dbReference type="EnsemblMetazoa" id="RPRC014687-RA">
    <property type="protein sequence ID" value="RPRC014687-PA"/>
    <property type="gene ID" value="RPRC014687"/>
</dbReference>
<protein>
    <recommendedName>
        <fullName evidence="1">phospholipase A2</fullName>
        <ecNumber evidence="1">3.1.1.4</ecNumber>
    </recommendedName>
</protein>
<evidence type="ECO:0000256" key="3">
    <source>
        <dbReference type="ARBA" id="ARBA00022801"/>
    </source>
</evidence>
<feature type="active site" description="Proton acceptor" evidence="8">
    <location>
        <position position="736"/>
    </location>
</feature>
<comment type="catalytic activity">
    <reaction evidence="6">
        <text>a 1,2-diacyl-sn-glycero-3-phosphocholine + H2O = a 1-acyl-sn-glycero-3-phosphocholine + a fatty acid + H(+)</text>
        <dbReference type="Rhea" id="RHEA:15801"/>
        <dbReference type="ChEBI" id="CHEBI:15377"/>
        <dbReference type="ChEBI" id="CHEBI:15378"/>
        <dbReference type="ChEBI" id="CHEBI:28868"/>
        <dbReference type="ChEBI" id="CHEBI:57643"/>
        <dbReference type="ChEBI" id="CHEBI:58168"/>
        <dbReference type="EC" id="3.1.1.4"/>
    </reaction>
    <physiologicalReaction direction="left-to-right" evidence="6">
        <dbReference type="Rhea" id="RHEA:15802"/>
    </physiologicalReaction>
</comment>